<keyword evidence="3" id="KW-1185">Reference proteome</keyword>
<name>A0A6A6WNB7_9PLEO</name>
<sequence length="67" mass="7299">MQSQAATSKEKEQLPIHPYPAAETTRLQSHEAGSSNARPSSSVFQIEPPPERQIALTAENSELKIPS</sequence>
<accession>A0A6A6WNB7</accession>
<feature type="compositionally biased region" description="Polar residues" evidence="1">
    <location>
        <begin position="25"/>
        <end position="44"/>
    </location>
</feature>
<dbReference type="Proteomes" id="UP000799757">
    <property type="component" value="Unassembled WGS sequence"/>
</dbReference>
<organism evidence="2 3">
    <name type="scientific">Melanomma pulvis-pyrius CBS 109.77</name>
    <dbReference type="NCBI Taxonomy" id="1314802"/>
    <lineage>
        <taxon>Eukaryota</taxon>
        <taxon>Fungi</taxon>
        <taxon>Dikarya</taxon>
        <taxon>Ascomycota</taxon>
        <taxon>Pezizomycotina</taxon>
        <taxon>Dothideomycetes</taxon>
        <taxon>Pleosporomycetidae</taxon>
        <taxon>Pleosporales</taxon>
        <taxon>Melanommataceae</taxon>
        <taxon>Melanomma</taxon>
    </lineage>
</organism>
<gene>
    <name evidence="2" type="ORF">K505DRAFT_380887</name>
</gene>
<evidence type="ECO:0000256" key="1">
    <source>
        <dbReference type="SAM" id="MobiDB-lite"/>
    </source>
</evidence>
<feature type="region of interest" description="Disordered" evidence="1">
    <location>
        <begin position="1"/>
        <end position="67"/>
    </location>
</feature>
<reference evidence="2" key="1">
    <citation type="journal article" date="2020" name="Stud. Mycol.">
        <title>101 Dothideomycetes genomes: a test case for predicting lifestyles and emergence of pathogens.</title>
        <authorList>
            <person name="Haridas S."/>
            <person name="Albert R."/>
            <person name="Binder M."/>
            <person name="Bloem J."/>
            <person name="Labutti K."/>
            <person name="Salamov A."/>
            <person name="Andreopoulos B."/>
            <person name="Baker S."/>
            <person name="Barry K."/>
            <person name="Bills G."/>
            <person name="Bluhm B."/>
            <person name="Cannon C."/>
            <person name="Castanera R."/>
            <person name="Culley D."/>
            <person name="Daum C."/>
            <person name="Ezra D."/>
            <person name="Gonzalez J."/>
            <person name="Henrissat B."/>
            <person name="Kuo A."/>
            <person name="Liang C."/>
            <person name="Lipzen A."/>
            <person name="Lutzoni F."/>
            <person name="Magnuson J."/>
            <person name="Mondo S."/>
            <person name="Nolan M."/>
            <person name="Ohm R."/>
            <person name="Pangilinan J."/>
            <person name="Park H.-J."/>
            <person name="Ramirez L."/>
            <person name="Alfaro M."/>
            <person name="Sun H."/>
            <person name="Tritt A."/>
            <person name="Yoshinaga Y."/>
            <person name="Zwiers L.-H."/>
            <person name="Turgeon B."/>
            <person name="Goodwin S."/>
            <person name="Spatafora J."/>
            <person name="Crous P."/>
            <person name="Grigoriev I."/>
        </authorList>
    </citation>
    <scope>NUCLEOTIDE SEQUENCE</scope>
    <source>
        <strain evidence="2">CBS 109.77</strain>
    </source>
</reference>
<protein>
    <submittedName>
        <fullName evidence="2">Uncharacterized protein</fullName>
    </submittedName>
</protein>
<dbReference type="EMBL" id="MU003269">
    <property type="protein sequence ID" value="KAF2785423.1"/>
    <property type="molecule type" value="Genomic_DNA"/>
</dbReference>
<proteinExistence type="predicted"/>
<dbReference type="AlphaFoldDB" id="A0A6A6WNB7"/>
<evidence type="ECO:0000313" key="2">
    <source>
        <dbReference type="EMBL" id="KAF2785423.1"/>
    </source>
</evidence>
<evidence type="ECO:0000313" key="3">
    <source>
        <dbReference type="Proteomes" id="UP000799757"/>
    </source>
</evidence>